<evidence type="ECO:0000313" key="3">
    <source>
        <dbReference type="Proteomes" id="UP001207337"/>
    </source>
</evidence>
<evidence type="ECO:0000313" key="2">
    <source>
        <dbReference type="EMBL" id="MCW9714214.1"/>
    </source>
</evidence>
<name>A0ABT3Q282_9BACT</name>
<keyword evidence="3" id="KW-1185">Reference proteome</keyword>
<protein>
    <submittedName>
        <fullName evidence="2">DUF2892 domain-containing protein</fullName>
    </submittedName>
</protein>
<accession>A0ABT3Q282</accession>
<proteinExistence type="predicted"/>
<gene>
    <name evidence="2" type="ORF">LQ318_14985</name>
</gene>
<feature type="domain" description="Inner membrane protein YgaP-like transmembrane" evidence="1">
    <location>
        <begin position="1"/>
        <end position="53"/>
    </location>
</feature>
<evidence type="ECO:0000259" key="1">
    <source>
        <dbReference type="Pfam" id="PF11127"/>
    </source>
</evidence>
<dbReference type="Pfam" id="PF11127">
    <property type="entry name" value="YgaP-like_TM"/>
    <property type="match status" value="1"/>
</dbReference>
<reference evidence="2 3" key="1">
    <citation type="submission" date="2021-11" db="EMBL/GenBank/DDBJ databases">
        <title>Aliifidinibius sp. nov., a new bacterium isolated from saline soil.</title>
        <authorList>
            <person name="Galisteo C."/>
            <person name="De La Haba R."/>
            <person name="Sanchez-Porro C."/>
            <person name="Ventosa A."/>
        </authorList>
    </citation>
    <scope>NUCLEOTIDE SEQUENCE [LARGE SCALE GENOMIC DNA]</scope>
    <source>
        <strain evidence="2 3">KACC 190600</strain>
    </source>
</reference>
<dbReference type="Proteomes" id="UP001207337">
    <property type="component" value="Unassembled WGS sequence"/>
</dbReference>
<sequence>MLAILVGILYFLNLISGTTAIILGALAVIFLLTSLISTCPLYMPFGLSTRKQK</sequence>
<organism evidence="2 3">
    <name type="scientific">Fodinibius salicampi</name>
    <dbReference type="NCBI Taxonomy" id="1920655"/>
    <lineage>
        <taxon>Bacteria</taxon>
        <taxon>Pseudomonadati</taxon>
        <taxon>Balneolota</taxon>
        <taxon>Balneolia</taxon>
        <taxon>Balneolales</taxon>
        <taxon>Balneolaceae</taxon>
        <taxon>Fodinibius</taxon>
    </lineage>
</organism>
<dbReference type="EMBL" id="JAJNDC010000004">
    <property type="protein sequence ID" value="MCW9714214.1"/>
    <property type="molecule type" value="Genomic_DNA"/>
</dbReference>
<dbReference type="InterPro" id="IPR021309">
    <property type="entry name" value="YgaP-like_TM"/>
</dbReference>
<comment type="caution">
    <text evidence="2">The sequence shown here is derived from an EMBL/GenBank/DDBJ whole genome shotgun (WGS) entry which is preliminary data.</text>
</comment>